<reference evidence="5" key="2">
    <citation type="submission" date="2025-09" db="UniProtKB">
        <authorList>
            <consortium name="Ensembl"/>
        </authorList>
    </citation>
    <scope>IDENTIFICATION</scope>
</reference>
<comment type="subcellular location">
    <subcellularLocation>
        <location evidence="1">Secreted</location>
    </subcellularLocation>
</comment>
<dbReference type="PANTHER" id="PTHR22923">
    <property type="entry name" value="CEREBELLIN-RELATED"/>
    <property type="match status" value="1"/>
</dbReference>
<dbReference type="GO" id="GO:0045202">
    <property type="term" value="C:synapse"/>
    <property type="evidence" value="ECO:0007669"/>
    <property type="project" value="TreeGrafter"/>
</dbReference>
<accession>A0A8C6UAA6</accession>
<sequence>TRDIPCLKQDCSCAFRSKSCCCANPDLQNLRDEARDAFKTIFGRISQLSHEGHEVNRSKRGLTNVSICYDDIRLNDGSGYNSLLGAFTAPVSGVYFFSLSVYSRLLRAGQHMFHIVQLMRNGRAQVVVWEDNTEDMEDSSSQRVLLSLVQGDQVYAGLVHDRQLCGNSRGLNSFFGYLVYPLPATSL</sequence>
<protein>
    <submittedName>
        <fullName evidence="5">Cerebellin 18</fullName>
    </submittedName>
</protein>
<evidence type="ECO:0000313" key="6">
    <source>
        <dbReference type="Proteomes" id="UP000694523"/>
    </source>
</evidence>
<keyword evidence="2" id="KW-0964">Secreted</keyword>
<name>A0A8C6UAA6_9GOBI</name>
<organism evidence="5 6">
    <name type="scientific">Neogobius melanostomus</name>
    <name type="common">round goby</name>
    <dbReference type="NCBI Taxonomy" id="47308"/>
    <lineage>
        <taxon>Eukaryota</taxon>
        <taxon>Metazoa</taxon>
        <taxon>Chordata</taxon>
        <taxon>Craniata</taxon>
        <taxon>Vertebrata</taxon>
        <taxon>Euteleostomi</taxon>
        <taxon>Actinopterygii</taxon>
        <taxon>Neopterygii</taxon>
        <taxon>Teleostei</taxon>
        <taxon>Neoteleostei</taxon>
        <taxon>Acanthomorphata</taxon>
        <taxon>Gobiaria</taxon>
        <taxon>Gobiiformes</taxon>
        <taxon>Gobioidei</taxon>
        <taxon>Gobiidae</taxon>
        <taxon>Benthophilinae</taxon>
        <taxon>Neogobiini</taxon>
        <taxon>Neogobius</taxon>
    </lineage>
</organism>
<proteinExistence type="predicted"/>
<evidence type="ECO:0000256" key="3">
    <source>
        <dbReference type="ARBA" id="ARBA00022729"/>
    </source>
</evidence>
<dbReference type="InterPro" id="IPR001073">
    <property type="entry name" value="C1q_dom"/>
</dbReference>
<dbReference type="Gene3D" id="2.60.120.40">
    <property type="match status" value="1"/>
</dbReference>
<evidence type="ECO:0000256" key="1">
    <source>
        <dbReference type="ARBA" id="ARBA00004613"/>
    </source>
</evidence>
<dbReference type="Pfam" id="PF00386">
    <property type="entry name" value="C1q"/>
    <property type="match status" value="1"/>
</dbReference>
<feature type="domain" description="C1q" evidence="4">
    <location>
        <begin position="46"/>
        <end position="185"/>
    </location>
</feature>
<evidence type="ECO:0000313" key="5">
    <source>
        <dbReference type="Ensembl" id="ENSNMLP00000031897.1"/>
    </source>
</evidence>
<dbReference type="SUPFAM" id="SSF49842">
    <property type="entry name" value="TNF-like"/>
    <property type="match status" value="1"/>
</dbReference>
<dbReference type="GO" id="GO:0005576">
    <property type="term" value="C:extracellular region"/>
    <property type="evidence" value="ECO:0007669"/>
    <property type="project" value="UniProtKB-SubCell"/>
</dbReference>
<dbReference type="InterPro" id="IPR008983">
    <property type="entry name" value="Tumour_necrosis_fac-like_dom"/>
</dbReference>
<dbReference type="PROSITE" id="PS50871">
    <property type="entry name" value="C1Q"/>
    <property type="match status" value="1"/>
</dbReference>
<dbReference type="Ensembl" id="ENSNMLT00000035543.1">
    <property type="protein sequence ID" value="ENSNMLP00000031897.1"/>
    <property type="gene ID" value="ENSNMLG00000019991.1"/>
</dbReference>
<dbReference type="PANTHER" id="PTHR22923:SF89">
    <property type="entry name" value="CEREBELLIN 18"/>
    <property type="match status" value="1"/>
</dbReference>
<reference evidence="5" key="1">
    <citation type="submission" date="2025-08" db="UniProtKB">
        <authorList>
            <consortium name="Ensembl"/>
        </authorList>
    </citation>
    <scope>IDENTIFICATION</scope>
</reference>
<keyword evidence="6" id="KW-1185">Reference proteome</keyword>
<keyword evidence="3" id="KW-0732">Signal</keyword>
<dbReference type="SMART" id="SM00110">
    <property type="entry name" value="C1Q"/>
    <property type="match status" value="1"/>
</dbReference>
<dbReference type="InterPro" id="IPR050822">
    <property type="entry name" value="Cerebellin_Synaptic_Org"/>
</dbReference>
<evidence type="ECO:0000256" key="2">
    <source>
        <dbReference type="ARBA" id="ARBA00022525"/>
    </source>
</evidence>
<evidence type="ECO:0000259" key="4">
    <source>
        <dbReference type="PROSITE" id="PS50871"/>
    </source>
</evidence>
<dbReference type="Proteomes" id="UP000694523">
    <property type="component" value="Unplaced"/>
</dbReference>
<dbReference type="GO" id="GO:0099558">
    <property type="term" value="P:maintenance of synapse structure"/>
    <property type="evidence" value="ECO:0007669"/>
    <property type="project" value="TreeGrafter"/>
</dbReference>
<dbReference type="AlphaFoldDB" id="A0A8C6UAA6"/>